<dbReference type="InterPro" id="IPR010627">
    <property type="entry name" value="Prepilin_pept_A24_N"/>
</dbReference>
<evidence type="ECO:0000256" key="6">
    <source>
        <dbReference type="ARBA" id="ARBA00023136"/>
    </source>
</evidence>
<dbReference type="EMBL" id="DTMZ01000005">
    <property type="protein sequence ID" value="HGD12566.1"/>
    <property type="molecule type" value="Genomic_DNA"/>
</dbReference>
<evidence type="ECO:0000259" key="8">
    <source>
        <dbReference type="Pfam" id="PF01478"/>
    </source>
</evidence>
<keyword evidence="5 7" id="KW-1133">Transmembrane helix</keyword>
<keyword evidence="6 7" id="KW-0472">Membrane</keyword>
<accession>A0A7V3PSA3</accession>
<evidence type="ECO:0000313" key="10">
    <source>
        <dbReference type="EMBL" id="HGD12566.1"/>
    </source>
</evidence>
<feature type="domain" description="Prepilin peptidase A24 N-terminal" evidence="9">
    <location>
        <begin position="9"/>
        <end position="91"/>
    </location>
</feature>
<dbReference type="GO" id="GO:0004190">
    <property type="term" value="F:aspartic-type endopeptidase activity"/>
    <property type="evidence" value="ECO:0007669"/>
    <property type="project" value="InterPro"/>
</dbReference>
<name>A0A7V3PSA3_UNCW3</name>
<evidence type="ECO:0000256" key="3">
    <source>
        <dbReference type="ARBA" id="ARBA00022475"/>
    </source>
</evidence>
<evidence type="ECO:0000256" key="2">
    <source>
        <dbReference type="ARBA" id="ARBA00005801"/>
    </source>
</evidence>
<feature type="transmembrane region" description="Helical" evidence="7">
    <location>
        <begin position="119"/>
        <end position="141"/>
    </location>
</feature>
<comment type="subcellular location">
    <subcellularLocation>
        <location evidence="1">Cell membrane</location>
        <topology evidence="1">Multi-pass membrane protein</topology>
    </subcellularLocation>
</comment>
<dbReference type="Pfam" id="PF06750">
    <property type="entry name" value="A24_N_bact"/>
    <property type="match status" value="1"/>
</dbReference>
<feature type="transmembrane region" description="Helical" evidence="7">
    <location>
        <begin position="96"/>
        <end position="113"/>
    </location>
</feature>
<feature type="transmembrane region" description="Helical" evidence="7">
    <location>
        <begin position="205"/>
        <end position="227"/>
    </location>
</feature>
<comment type="caution">
    <text evidence="10">The sequence shown here is derived from an EMBL/GenBank/DDBJ whole genome shotgun (WGS) entry which is preliminary data.</text>
</comment>
<protein>
    <submittedName>
        <fullName evidence="10">Prepilin peptidase</fullName>
    </submittedName>
</protein>
<feature type="transmembrane region" description="Helical" evidence="7">
    <location>
        <begin position="239"/>
        <end position="260"/>
    </location>
</feature>
<dbReference type="PANTHER" id="PTHR30487">
    <property type="entry name" value="TYPE 4 PREPILIN-LIKE PROTEINS LEADER PEPTIDE-PROCESSING ENZYME"/>
    <property type="match status" value="1"/>
</dbReference>
<dbReference type="InterPro" id="IPR000045">
    <property type="entry name" value="Prepilin_IV_endopep_pep"/>
</dbReference>
<sequence length="265" mass="28920">MSWFVFALAGLLLGSFFNVCIWRIPRGESIVSPPSHCPYCKKRIRAYDNIPILSYLILRGRCRECGKPISVRYPVIEGLTGVLFVLAYARFGFNLPVLRVLVFIGFLIVLAGIDFDHQVLPVQISVAGIIVGLITSLIPVFKMDFRQAVLGGVIGAGFIFFAWALWRFLLAKPFGRLGVKQREAMGWGDLPFAGMIGVFVGPEGMAVALAVAVVAGVLVGLACRLAGRLKKGQEVPFGPFLAFGALAGLFFGKSIFNLYLKLFLT</sequence>
<keyword evidence="3" id="KW-1003">Cell membrane</keyword>
<feature type="domain" description="Prepilin type IV endopeptidase peptidase" evidence="8">
    <location>
        <begin position="101"/>
        <end position="221"/>
    </location>
</feature>
<evidence type="ECO:0000256" key="5">
    <source>
        <dbReference type="ARBA" id="ARBA00022989"/>
    </source>
</evidence>
<keyword evidence="4 7" id="KW-0812">Transmembrane</keyword>
<dbReference type="GO" id="GO:0006465">
    <property type="term" value="P:signal peptide processing"/>
    <property type="evidence" value="ECO:0007669"/>
    <property type="project" value="TreeGrafter"/>
</dbReference>
<evidence type="ECO:0000256" key="1">
    <source>
        <dbReference type="ARBA" id="ARBA00004651"/>
    </source>
</evidence>
<dbReference type="InterPro" id="IPR050882">
    <property type="entry name" value="Prepilin_peptidase/N-MTase"/>
</dbReference>
<dbReference type="GO" id="GO:0005886">
    <property type="term" value="C:plasma membrane"/>
    <property type="evidence" value="ECO:0007669"/>
    <property type="project" value="UniProtKB-SubCell"/>
</dbReference>
<reference evidence="10" key="1">
    <citation type="journal article" date="2020" name="mSystems">
        <title>Genome- and Community-Level Interaction Insights into Carbon Utilization and Element Cycling Functions of Hydrothermarchaeota in Hydrothermal Sediment.</title>
        <authorList>
            <person name="Zhou Z."/>
            <person name="Liu Y."/>
            <person name="Xu W."/>
            <person name="Pan J."/>
            <person name="Luo Z.H."/>
            <person name="Li M."/>
        </authorList>
    </citation>
    <scope>NUCLEOTIDE SEQUENCE [LARGE SCALE GENOMIC DNA]</scope>
    <source>
        <strain evidence="10">SpSt-914</strain>
    </source>
</reference>
<dbReference type="Gene3D" id="1.20.120.1220">
    <property type="match status" value="1"/>
</dbReference>
<dbReference type="PANTHER" id="PTHR30487:SF0">
    <property type="entry name" value="PREPILIN LEADER PEPTIDASE_N-METHYLTRANSFERASE-RELATED"/>
    <property type="match status" value="1"/>
</dbReference>
<dbReference type="AlphaFoldDB" id="A0A7V3PSA3"/>
<proteinExistence type="inferred from homology"/>
<comment type="similarity">
    <text evidence="2">Belongs to the peptidase A24 family.</text>
</comment>
<dbReference type="Pfam" id="PF01478">
    <property type="entry name" value="Peptidase_A24"/>
    <property type="match status" value="1"/>
</dbReference>
<evidence type="ECO:0000256" key="4">
    <source>
        <dbReference type="ARBA" id="ARBA00022692"/>
    </source>
</evidence>
<gene>
    <name evidence="10" type="ORF">ENX16_00560</name>
</gene>
<evidence type="ECO:0000256" key="7">
    <source>
        <dbReference type="SAM" id="Phobius"/>
    </source>
</evidence>
<organism evidence="10">
    <name type="scientific">candidate division WOR-3 bacterium</name>
    <dbReference type="NCBI Taxonomy" id="2052148"/>
    <lineage>
        <taxon>Bacteria</taxon>
        <taxon>Bacteria division WOR-3</taxon>
    </lineage>
</organism>
<feature type="transmembrane region" description="Helical" evidence="7">
    <location>
        <begin position="148"/>
        <end position="166"/>
    </location>
</feature>
<evidence type="ECO:0000259" key="9">
    <source>
        <dbReference type="Pfam" id="PF06750"/>
    </source>
</evidence>